<dbReference type="NCBIfam" id="TIGR02522">
    <property type="entry name" value="pilus_cpaD"/>
    <property type="match status" value="1"/>
</dbReference>
<proteinExistence type="predicted"/>
<dbReference type="Pfam" id="PF09476">
    <property type="entry name" value="Pilus_CpaD"/>
    <property type="match status" value="1"/>
</dbReference>
<organism evidence="1 2">
    <name type="scientific">Roseitalea porphyridii</name>
    <dbReference type="NCBI Taxonomy" id="1852022"/>
    <lineage>
        <taxon>Bacteria</taxon>
        <taxon>Pseudomonadati</taxon>
        <taxon>Pseudomonadota</taxon>
        <taxon>Alphaproteobacteria</taxon>
        <taxon>Hyphomicrobiales</taxon>
        <taxon>Ahrensiaceae</taxon>
        <taxon>Roseitalea</taxon>
    </lineage>
</organism>
<keyword evidence="2" id="KW-1185">Reference proteome</keyword>
<reference evidence="1 2" key="1">
    <citation type="journal article" date="2017" name="Int. J. Syst. Evol. Microbiol.">
        <title>Roseitalea porphyridii gen. nov., sp. nov., isolated from a red alga, and reclassification of Hoeflea suaedae Chung et al. 2013 as Pseudohoeflea suaedae gen. nov., comb. nov.</title>
        <authorList>
            <person name="Hyeon J.W."/>
            <person name="Jeong S.E."/>
            <person name="Baek K."/>
            <person name="Jeon C.O."/>
        </authorList>
    </citation>
    <scope>NUCLEOTIDE SEQUENCE [LARGE SCALE GENOMIC DNA]</scope>
    <source>
        <strain evidence="1 2">MA7-20</strain>
    </source>
</reference>
<dbReference type="OrthoDB" id="9802674at2"/>
<evidence type="ECO:0000313" key="1">
    <source>
        <dbReference type="EMBL" id="QBK29709.1"/>
    </source>
</evidence>
<dbReference type="KEGG" id="rpod:E0E05_03290"/>
<accession>A0A4P6UZE6</accession>
<dbReference type="Proteomes" id="UP000293719">
    <property type="component" value="Chromosome"/>
</dbReference>
<dbReference type="RefSeq" id="WP_131615424.1">
    <property type="nucleotide sequence ID" value="NZ_CP036532.1"/>
</dbReference>
<protein>
    <submittedName>
        <fullName evidence="1">Pilus assembly protein CpaD</fullName>
    </submittedName>
</protein>
<dbReference type="GeneID" id="90766310"/>
<sequence>MSASKFKTVTGLVVAGGLLAGCASTDKIAVGSVSDDYRTNHPIIVSEQEQTLDVPVASGARTLNGPTRSNVTAFATAFSGSGTNVLHMLMPVGSANEHAAKRVREDILVAIERGGVSRHDVSVQHYDATAHDAVAPVRLSYRGVTATLPHPCGQWTENLVDTTSNRHHRDYGCSTQNNLAAQVENPGDLLGPRAMSPIDATQRGAVIGTYQQGPQPKASEVNY</sequence>
<dbReference type="AlphaFoldDB" id="A0A4P6UZE6"/>
<dbReference type="PROSITE" id="PS51257">
    <property type="entry name" value="PROKAR_LIPOPROTEIN"/>
    <property type="match status" value="1"/>
</dbReference>
<gene>
    <name evidence="1" type="ORF">E0E05_03290</name>
</gene>
<dbReference type="InterPro" id="IPR013361">
    <property type="entry name" value="Pilus_CpaD"/>
</dbReference>
<dbReference type="EMBL" id="CP036532">
    <property type="protein sequence ID" value="QBK29709.1"/>
    <property type="molecule type" value="Genomic_DNA"/>
</dbReference>
<dbReference type="InterPro" id="IPR019027">
    <property type="entry name" value="Pilus_biogenesis_CpaD-related"/>
</dbReference>
<name>A0A4P6UZE6_9HYPH</name>
<evidence type="ECO:0000313" key="2">
    <source>
        <dbReference type="Proteomes" id="UP000293719"/>
    </source>
</evidence>